<dbReference type="Proteomes" id="UP001604277">
    <property type="component" value="Unassembled WGS sequence"/>
</dbReference>
<keyword evidence="4" id="KW-1185">Reference proteome</keyword>
<dbReference type="SUPFAM" id="SSF52540">
    <property type="entry name" value="P-loop containing nucleoside triphosphate hydrolases"/>
    <property type="match status" value="1"/>
</dbReference>
<dbReference type="AlphaFoldDB" id="A0ABD1WPY1"/>
<evidence type="ECO:0000256" key="1">
    <source>
        <dbReference type="SAM" id="MobiDB-lite"/>
    </source>
</evidence>
<gene>
    <name evidence="3" type="ORF">Fot_05231</name>
</gene>
<dbReference type="EMBL" id="JBFOLJ010000002">
    <property type="protein sequence ID" value="KAL2551612.1"/>
    <property type="molecule type" value="Genomic_DNA"/>
</dbReference>
<feature type="domain" description="NB-ARC" evidence="2">
    <location>
        <begin position="193"/>
        <end position="266"/>
    </location>
</feature>
<dbReference type="PANTHER" id="PTHR19338">
    <property type="entry name" value="TRANSLOCASE OF INNER MITOCHONDRIAL MEMBRANE 13 HOMOLOG"/>
    <property type="match status" value="1"/>
</dbReference>
<dbReference type="InterPro" id="IPR002182">
    <property type="entry name" value="NB-ARC"/>
</dbReference>
<name>A0ABD1WPY1_9LAMI</name>
<feature type="region of interest" description="Disordered" evidence="1">
    <location>
        <begin position="1"/>
        <end position="38"/>
    </location>
</feature>
<dbReference type="InterPro" id="IPR027417">
    <property type="entry name" value="P-loop_NTPase"/>
</dbReference>
<organism evidence="3 4">
    <name type="scientific">Forsythia ovata</name>
    <dbReference type="NCBI Taxonomy" id="205694"/>
    <lineage>
        <taxon>Eukaryota</taxon>
        <taxon>Viridiplantae</taxon>
        <taxon>Streptophyta</taxon>
        <taxon>Embryophyta</taxon>
        <taxon>Tracheophyta</taxon>
        <taxon>Spermatophyta</taxon>
        <taxon>Magnoliopsida</taxon>
        <taxon>eudicotyledons</taxon>
        <taxon>Gunneridae</taxon>
        <taxon>Pentapetalae</taxon>
        <taxon>asterids</taxon>
        <taxon>lamiids</taxon>
        <taxon>Lamiales</taxon>
        <taxon>Oleaceae</taxon>
        <taxon>Forsythieae</taxon>
        <taxon>Forsythia</taxon>
    </lineage>
</organism>
<comment type="caution">
    <text evidence="3">The sequence shown here is derived from an EMBL/GenBank/DDBJ whole genome shotgun (WGS) entry which is preliminary data.</text>
</comment>
<feature type="region of interest" description="Disordered" evidence="1">
    <location>
        <begin position="50"/>
        <end position="70"/>
    </location>
</feature>
<dbReference type="PANTHER" id="PTHR19338:SF73">
    <property type="entry name" value="DISEASE RESISTANCE PROTEIN RGA2-LIKE"/>
    <property type="match status" value="1"/>
</dbReference>
<protein>
    <submittedName>
        <fullName evidence="3">Late blight resistance protein-like protein R1A-3</fullName>
    </submittedName>
</protein>
<reference evidence="4" key="1">
    <citation type="submission" date="2024-07" db="EMBL/GenBank/DDBJ databases">
        <title>Two chromosome-level genome assemblies of Korean endemic species Abeliophyllum distichum and Forsythia ovata (Oleaceae).</title>
        <authorList>
            <person name="Jang H."/>
        </authorList>
    </citation>
    <scope>NUCLEOTIDE SEQUENCE [LARGE SCALE GENOMIC DNA]</scope>
</reference>
<dbReference type="Pfam" id="PF00931">
    <property type="entry name" value="NB-ARC"/>
    <property type="match status" value="1"/>
</dbReference>
<sequence>MSSHETIEHPPVDTIPPDATLSEEPLSSGHEHLIPDNADHYPYELSEEIGEPKNISGSDETQQDQNSDRIVGVDDQIVMLDEELMLLGSSVTDIAVQQEAGHEDILIRAVDIAYEAEYVINLFPPVWYLTLRLPQLIEKIHLIMMSIQEIKNKLDVAGVPEVPKYRGEHVSSQSKEPPILEDIVVGFDNMEIEIAEQLVGGTEQLQIISISGMPGLGKTTLANKVYNNPSVVYQFYERAWCVCLVCFSQTYNKKHVLIDILSSMRNLKGEKNCEYGR</sequence>
<proteinExistence type="predicted"/>
<feature type="compositionally biased region" description="Basic and acidic residues" evidence="1">
    <location>
        <begin position="1"/>
        <end position="11"/>
    </location>
</feature>
<dbReference type="Gene3D" id="3.40.50.300">
    <property type="entry name" value="P-loop containing nucleotide triphosphate hydrolases"/>
    <property type="match status" value="1"/>
</dbReference>
<accession>A0ABD1WPY1</accession>
<evidence type="ECO:0000259" key="2">
    <source>
        <dbReference type="Pfam" id="PF00931"/>
    </source>
</evidence>
<feature type="compositionally biased region" description="Polar residues" evidence="1">
    <location>
        <begin position="55"/>
        <end position="65"/>
    </location>
</feature>
<feature type="compositionally biased region" description="Basic and acidic residues" evidence="1">
    <location>
        <begin position="29"/>
        <end position="38"/>
    </location>
</feature>
<evidence type="ECO:0000313" key="4">
    <source>
        <dbReference type="Proteomes" id="UP001604277"/>
    </source>
</evidence>
<evidence type="ECO:0000313" key="3">
    <source>
        <dbReference type="EMBL" id="KAL2551612.1"/>
    </source>
</evidence>